<evidence type="ECO:0008006" key="5">
    <source>
        <dbReference type="Google" id="ProtNLM"/>
    </source>
</evidence>
<evidence type="ECO:0000256" key="2">
    <source>
        <dbReference type="SAM" id="SignalP"/>
    </source>
</evidence>
<feature type="region of interest" description="Disordered" evidence="1">
    <location>
        <begin position="220"/>
        <end position="267"/>
    </location>
</feature>
<dbReference type="AlphaFoldDB" id="A0A542ZMP0"/>
<evidence type="ECO:0000313" key="3">
    <source>
        <dbReference type="EMBL" id="TQL61621.1"/>
    </source>
</evidence>
<feature type="signal peptide" evidence="2">
    <location>
        <begin position="1"/>
        <end position="28"/>
    </location>
</feature>
<comment type="caution">
    <text evidence="3">The sequence shown here is derived from an EMBL/GenBank/DDBJ whole genome shotgun (WGS) entry which is preliminary data.</text>
</comment>
<dbReference type="Gene3D" id="2.50.20.20">
    <property type="match status" value="1"/>
</dbReference>
<evidence type="ECO:0000256" key="1">
    <source>
        <dbReference type="SAM" id="MobiDB-lite"/>
    </source>
</evidence>
<protein>
    <recommendedName>
        <fullName evidence="5">Lipoprotein LprG</fullName>
    </recommendedName>
</protein>
<dbReference type="EMBL" id="VFOQ01000001">
    <property type="protein sequence ID" value="TQL61621.1"/>
    <property type="molecule type" value="Genomic_DNA"/>
</dbReference>
<feature type="chain" id="PRO_5039604814" description="Lipoprotein LprG" evidence="2">
    <location>
        <begin position="29"/>
        <end position="267"/>
    </location>
</feature>
<name>A0A542ZMP0_9MICO</name>
<dbReference type="SUPFAM" id="SSF89392">
    <property type="entry name" value="Prokaryotic lipoproteins and lipoprotein localization factors"/>
    <property type="match status" value="1"/>
</dbReference>
<feature type="compositionally biased region" description="Polar residues" evidence="1">
    <location>
        <begin position="220"/>
        <end position="236"/>
    </location>
</feature>
<dbReference type="OrthoDB" id="3781094at2"/>
<dbReference type="Proteomes" id="UP000319514">
    <property type="component" value="Unassembled WGS sequence"/>
</dbReference>
<proteinExistence type="predicted"/>
<gene>
    <name evidence="3" type="ORF">FB474_3032</name>
</gene>
<organism evidence="3 4">
    <name type="scientific">Oryzihumus leptocrescens</name>
    <dbReference type="NCBI Taxonomy" id="297536"/>
    <lineage>
        <taxon>Bacteria</taxon>
        <taxon>Bacillati</taxon>
        <taxon>Actinomycetota</taxon>
        <taxon>Actinomycetes</taxon>
        <taxon>Micrococcales</taxon>
        <taxon>Intrasporangiaceae</taxon>
        <taxon>Oryzihumus</taxon>
    </lineage>
</organism>
<keyword evidence="2" id="KW-0732">Signal</keyword>
<dbReference type="InterPro" id="IPR029046">
    <property type="entry name" value="LolA/LolB/LppX"/>
</dbReference>
<sequence>MFFHRSRAGLPGAASVVAALVLGLGVAACDHSPPVPQHSAGQRVAAGPLFGDMVKRIESRRAVHFSSQGPTGTGSGDIVIDGAKSRLSFSGDQNGESTELRVFGDSVYISDTSQPGKKWLRLSATGGDQLSAMMAPVVAVITASLNPANQVRLYAGAAPFTTVGAERVGDRQTTHYRGSIEAAAMLPLLPAEVQAQVRDRLTGSVAVEVWIDQDGLPARISSTKPGEGPTVTTYTRWGQDVDVTRPAQDEVADPPRLPPQPSASSGG</sequence>
<keyword evidence="4" id="KW-1185">Reference proteome</keyword>
<dbReference type="RefSeq" id="WP_141789375.1">
    <property type="nucleotide sequence ID" value="NZ_VFOQ01000001.1"/>
</dbReference>
<accession>A0A542ZMP0</accession>
<dbReference type="PROSITE" id="PS51257">
    <property type="entry name" value="PROKAR_LIPOPROTEIN"/>
    <property type="match status" value="1"/>
</dbReference>
<reference evidence="3 4" key="1">
    <citation type="submission" date="2019-06" db="EMBL/GenBank/DDBJ databases">
        <title>Sequencing the genomes of 1000 actinobacteria strains.</title>
        <authorList>
            <person name="Klenk H.-P."/>
        </authorList>
    </citation>
    <scope>NUCLEOTIDE SEQUENCE [LARGE SCALE GENOMIC DNA]</scope>
    <source>
        <strain evidence="3 4">DSM 18082</strain>
    </source>
</reference>
<evidence type="ECO:0000313" key="4">
    <source>
        <dbReference type="Proteomes" id="UP000319514"/>
    </source>
</evidence>